<evidence type="ECO:0000313" key="4">
    <source>
        <dbReference type="Proteomes" id="UP000503540"/>
    </source>
</evidence>
<feature type="transmembrane region" description="Helical" evidence="2">
    <location>
        <begin position="33"/>
        <end position="55"/>
    </location>
</feature>
<keyword evidence="2" id="KW-1133">Transmembrane helix</keyword>
<dbReference type="KEGG" id="nah:F5544_44830"/>
<dbReference type="RefSeq" id="WP_167478785.1">
    <property type="nucleotide sequence ID" value="NZ_CP046172.1"/>
</dbReference>
<feature type="region of interest" description="Disordered" evidence="1">
    <location>
        <begin position="1"/>
        <end position="20"/>
    </location>
</feature>
<evidence type="ECO:0000313" key="3">
    <source>
        <dbReference type="EMBL" id="QIS16769.1"/>
    </source>
</evidence>
<accession>A0A6G9YTW2</accession>
<proteinExistence type="predicted"/>
<keyword evidence="2" id="KW-0812">Transmembrane</keyword>
<organism evidence="3 4">
    <name type="scientific">Nocardia arthritidis</name>
    <dbReference type="NCBI Taxonomy" id="228602"/>
    <lineage>
        <taxon>Bacteria</taxon>
        <taxon>Bacillati</taxon>
        <taxon>Actinomycetota</taxon>
        <taxon>Actinomycetes</taxon>
        <taxon>Mycobacteriales</taxon>
        <taxon>Nocardiaceae</taxon>
        <taxon>Nocardia</taxon>
    </lineage>
</organism>
<gene>
    <name evidence="3" type="ORF">F5544_44830</name>
</gene>
<reference evidence="3 4" key="1">
    <citation type="journal article" date="2019" name="ACS Chem. Biol.">
        <title>Identification and Mobilization of a Cryptic Antibiotic Biosynthesis Gene Locus from a Human-Pathogenic Nocardia Isolate.</title>
        <authorList>
            <person name="Herisse M."/>
            <person name="Ishida K."/>
            <person name="Porter J.L."/>
            <person name="Howden B."/>
            <person name="Hertweck C."/>
            <person name="Stinear T.P."/>
            <person name="Pidot S.J."/>
        </authorList>
    </citation>
    <scope>NUCLEOTIDE SEQUENCE [LARGE SCALE GENOMIC DNA]</scope>
    <source>
        <strain evidence="3 4">AUSMDU00012717</strain>
    </source>
</reference>
<dbReference type="Proteomes" id="UP000503540">
    <property type="component" value="Chromosome"/>
</dbReference>
<keyword evidence="2" id="KW-0472">Membrane</keyword>
<evidence type="ECO:0000256" key="1">
    <source>
        <dbReference type="SAM" id="MobiDB-lite"/>
    </source>
</evidence>
<protein>
    <submittedName>
        <fullName evidence="3">Uncharacterized protein</fullName>
    </submittedName>
</protein>
<evidence type="ECO:0000256" key="2">
    <source>
        <dbReference type="SAM" id="Phobius"/>
    </source>
</evidence>
<dbReference type="EMBL" id="CP046172">
    <property type="protein sequence ID" value="QIS16769.1"/>
    <property type="molecule type" value="Genomic_DNA"/>
</dbReference>
<sequence length="57" mass="6098">MYPCTNPLCDSGEHESATCPDLVPREEPRVRNLIIVATMALLIIAALVIAAAAAVHR</sequence>
<keyword evidence="4" id="KW-1185">Reference proteome</keyword>
<dbReference type="AlphaFoldDB" id="A0A6G9YTW2"/>
<name>A0A6G9YTW2_9NOCA</name>